<evidence type="ECO:0000256" key="2">
    <source>
        <dbReference type="SAM" id="SignalP"/>
    </source>
</evidence>
<keyword evidence="2" id="KW-0732">Signal</keyword>
<comment type="caution">
    <text evidence="3">The sequence shown here is derived from an EMBL/GenBank/DDBJ whole genome shotgun (WGS) entry which is preliminary data.</text>
</comment>
<feature type="chain" id="PRO_5041908541" evidence="2">
    <location>
        <begin position="21"/>
        <end position="472"/>
    </location>
</feature>
<proteinExistence type="predicted"/>
<feature type="signal peptide" evidence="2">
    <location>
        <begin position="1"/>
        <end position="20"/>
    </location>
</feature>
<dbReference type="EMBL" id="JADXDR010000039">
    <property type="protein sequence ID" value="KAI7843398.1"/>
    <property type="molecule type" value="Genomic_DNA"/>
</dbReference>
<evidence type="ECO:0000313" key="3">
    <source>
        <dbReference type="EMBL" id="KAI7843398.1"/>
    </source>
</evidence>
<gene>
    <name evidence="3" type="ORF">COHA_002996</name>
</gene>
<evidence type="ECO:0000256" key="1">
    <source>
        <dbReference type="SAM" id="MobiDB-lite"/>
    </source>
</evidence>
<accession>A0AAD5DVQ7</accession>
<dbReference type="Proteomes" id="UP001205105">
    <property type="component" value="Unassembled WGS sequence"/>
</dbReference>
<reference evidence="3" key="1">
    <citation type="submission" date="2020-11" db="EMBL/GenBank/DDBJ databases">
        <title>Chlorella ohadii genome sequencing and assembly.</title>
        <authorList>
            <person name="Murik O."/>
            <person name="Treves H."/>
            <person name="Kedem I."/>
            <person name="Shotland Y."/>
            <person name="Kaplan A."/>
        </authorList>
    </citation>
    <scope>NUCLEOTIDE SEQUENCE</scope>
    <source>
        <strain evidence="3">1</strain>
    </source>
</reference>
<keyword evidence="4" id="KW-1185">Reference proteome</keyword>
<feature type="region of interest" description="Disordered" evidence="1">
    <location>
        <begin position="68"/>
        <end position="103"/>
    </location>
</feature>
<dbReference type="AlphaFoldDB" id="A0AAD5DVQ7"/>
<name>A0AAD5DVQ7_9CHLO</name>
<sequence length="472" mass="50998">MRRGAKALVARALLVSSGTASTALPAAATGALAALQGAVPLPPQPPLPPPAGWRPFTCGTALFDAQQQDYEDEPEQQHHEGGWRRYPQRRRHGGPPPDSPLGRLAACRTVEDMRAWKESLGDAFQAPELGSAVRALFTSDGRGGRGKGSKPGSQDYMRELLTLAADGQVALDGKAAAYLVWGAAKAQLRGSDPSVQRIMPLVFEHIDSMRANDMSSLVWAMGLLGIRPSAEQRALLHDRLLPLLPEEEEGAMRMRELTATAVEATRLIKVLPHLPGLEPSSPLSLAVFDCLLTNAHSPGTKLHSLADMAFAAGKMGCCFDGADVERLVGCAQEKLGQNYGPQVHTLLHGLGLMGLRASDRGPVTHEFVLDCVDSQLGTAQQPQHLARLIGAVGVLRAAVPEDRLQRVLDELSAAGLDSLPEWQARMALIGFRRLRFQPGAEALEPFVQFKKQQHEQQDVQAQQEEATEEQQQ</sequence>
<organism evidence="3 4">
    <name type="scientific">Chlorella ohadii</name>
    <dbReference type="NCBI Taxonomy" id="2649997"/>
    <lineage>
        <taxon>Eukaryota</taxon>
        <taxon>Viridiplantae</taxon>
        <taxon>Chlorophyta</taxon>
        <taxon>core chlorophytes</taxon>
        <taxon>Trebouxiophyceae</taxon>
        <taxon>Chlorellales</taxon>
        <taxon>Chlorellaceae</taxon>
        <taxon>Chlorella clade</taxon>
        <taxon>Chlorella</taxon>
    </lineage>
</organism>
<protein>
    <submittedName>
        <fullName evidence="3">Uncharacterized protein</fullName>
    </submittedName>
</protein>
<evidence type="ECO:0000313" key="4">
    <source>
        <dbReference type="Proteomes" id="UP001205105"/>
    </source>
</evidence>